<dbReference type="SMART" id="SM00316">
    <property type="entry name" value="S1"/>
    <property type="match status" value="3"/>
</dbReference>
<sequence length="1374" mass="157639">MPKGKIILKYDKLGYIEYDVDYRVSYLVEDYLDFSIGEKVDFDLIKTRVPGTENTFNRAINLRSIEHKSGLVESDSTNGEIVKSRAIVGERGSIINTKVIEILKPSAIILEFFDERIAILPLQNISWSLPSSEKRFKKYKVGDRTDIVVLENEPNKPAIVSRKHLDPRPSEAKVWQDLKVGNTIKGTIVQVLNTEVVFSFPSDLYGTASISKDFSNKIGDQMEVQVLSKSVDRFLLSTTFSFEPERSEIKTTQKFNDDSLLKPEITYEHGDESLKDQDSFFNSLYYDFCEESESNNEKKFFQEAFAENHNLFDLAISLKLPLYIQFTSTSWEGDFKTKLLPYLSSLFSEIDSEKEAIDYLVEQKYWININSSKDDRHFWTLFNDELYISGFVTEEPDEHFFFVTKLEIGRKNKDSSYYKEKSQKNGCFLFESQILFLGLQSNRPIDKPFERLFDLLKTKSEAFLLYGELKKRAGAILMEEGESLKIFDKFLEFQIFTEKEKNKQKAIWISGQISKIPAIDCEASIEILATESLKDIYEASEFEKILVSIKTSTGSLKEKKDGNELVWFYDAEFEIVDNIARFHFSEMDKSIEDLESGFYVEPKVSLKQWLVQRKVIQDFFDKRINISHIETMFLKPDKIEAPRMESFNFSNPLLNKARIETPDNNQVKSVIKAVGNKNIFLIQGPPGTGKTTVIAEIVQQLTNKGEKVLVTSQTHIAVDNVLDKLSSLSHLTLVRFGNKKRIMSGLEGFHIDNQVDSLAMYYGSVVENNIKLVLKNIECIDLSDEEITKILLEHINNLSVYYPSNFKKRLTELNKDFISALKGLDIDRLRDLINVLKSWQNEIALGLEDIARPIIYDSMNVGFATCIGVRIDKGLSDRDIKFDTVIIDEAGKANLSESIAAVSMAKKVILVGDHMQLPPYIDSTLINPKDKDSFPNSVRFNRSKFDQEAINHALTTSLFEYLVNKNKANLFPSTNIELLNFQHRMHPDIGEFVSKVFYDSNIQMGASTSNNTLPLSFPFDKQVIFIDTANSKTPYESKEGISYKNDIEALCISEIVIPKLFEEKVDKDRFAVIAPYKAQVANIIDKLKKSNIGGVEVSTLDSFQGMEFDIIIFSFTRSQRSSKVGFLDDARRLNVALSRAKKKLILVGNSKTLMDWRSHFDELFNYTKMYRNLVKLSKNEEKGNFIDINNLSGVSPFEKAQRILNIGAKYSCIYKNSIDSKGGSVIHFFNVDGLIDGSLYDYEGTKSFIKGEETMLLIKDLDSKSERVYLKENSGNFKKKIQNSSYKKTRDSQLRTKAFQLKFFLEKKVGDKVMCRYKNYTENLGHFFIIYNGFDGLLYDPNNKEKSYINDIEYEMIIHSIDKSKRQVSLKSKK</sequence>
<accession>A0ABS3SM92</accession>
<dbReference type="PROSITE" id="PS50126">
    <property type="entry name" value="S1"/>
    <property type="match status" value="1"/>
</dbReference>
<dbReference type="Pfam" id="PF13086">
    <property type="entry name" value="AAA_11"/>
    <property type="match status" value="1"/>
</dbReference>
<keyword evidence="3" id="KW-1185">Reference proteome</keyword>
<dbReference type="InterPro" id="IPR003029">
    <property type="entry name" value="S1_domain"/>
</dbReference>
<dbReference type="InterPro" id="IPR041677">
    <property type="entry name" value="DNA2/NAM7_AAA_11"/>
</dbReference>
<comment type="caution">
    <text evidence="2">The sequence shown here is derived from an EMBL/GenBank/DDBJ whole genome shotgun (WGS) entry which is preliminary data.</text>
</comment>
<dbReference type="Gene3D" id="3.40.50.300">
    <property type="entry name" value="P-loop containing nucleotide triphosphate hydrolases"/>
    <property type="match status" value="2"/>
</dbReference>
<name>A0ABS3SM92_9FLAO</name>
<organism evidence="2 3">
    <name type="scientific">Gelidibacter pelagius</name>
    <dbReference type="NCBI Taxonomy" id="2819985"/>
    <lineage>
        <taxon>Bacteria</taxon>
        <taxon>Pseudomonadati</taxon>
        <taxon>Bacteroidota</taxon>
        <taxon>Flavobacteriia</taxon>
        <taxon>Flavobacteriales</taxon>
        <taxon>Flavobacteriaceae</taxon>
        <taxon>Gelidibacter</taxon>
    </lineage>
</organism>
<dbReference type="InterPro" id="IPR027417">
    <property type="entry name" value="P-loop_NTPase"/>
</dbReference>
<dbReference type="SUPFAM" id="SSF52540">
    <property type="entry name" value="P-loop containing nucleoside triphosphate hydrolases"/>
    <property type="match status" value="1"/>
</dbReference>
<dbReference type="InterPro" id="IPR045055">
    <property type="entry name" value="DNA2/NAM7-like"/>
</dbReference>
<proteinExistence type="predicted"/>
<dbReference type="PANTHER" id="PTHR10887:SF495">
    <property type="entry name" value="HELICASE SENATAXIN ISOFORM X1-RELATED"/>
    <property type="match status" value="1"/>
</dbReference>
<dbReference type="RefSeq" id="WP_208231737.1">
    <property type="nucleotide sequence ID" value="NZ_JAGEVG010000001.1"/>
</dbReference>
<dbReference type="InterPro" id="IPR047187">
    <property type="entry name" value="SF1_C_Upf1"/>
</dbReference>
<evidence type="ECO:0000313" key="2">
    <source>
        <dbReference type="EMBL" id="MBO3096821.1"/>
    </source>
</evidence>
<dbReference type="EMBL" id="JAGEVG010000001">
    <property type="protein sequence ID" value="MBO3096821.1"/>
    <property type="molecule type" value="Genomic_DNA"/>
</dbReference>
<protein>
    <submittedName>
        <fullName evidence="2">AAA family ATPase</fullName>
    </submittedName>
</protein>
<evidence type="ECO:0000259" key="1">
    <source>
        <dbReference type="PROSITE" id="PS50126"/>
    </source>
</evidence>
<dbReference type="Proteomes" id="UP000681315">
    <property type="component" value="Unassembled WGS sequence"/>
</dbReference>
<dbReference type="CDD" id="cd18808">
    <property type="entry name" value="SF1_C_Upf1"/>
    <property type="match status" value="1"/>
</dbReference>
<dbReference type="InterPro" id="IPR041679">
    <property type="entry name" value="DNA2/NAM7-like_C"/>
</dbReference>
<reference evidence="2 3" key="1">
    <citation type="submission" date="2021-03" db="EMBL/GenBank/DDBJ databases">
        <title>Gelidibacter sp. nov., isolated from costal sediment.</title>
        <authorList>
            <person name="Lun K.-Y."/>
        </authorList>
    </citation>
    <scope>NUCLEOTIDE SEQUENCE [LARGE SCALE GENOMIC DNA]</scope>
    <source>
        <strain evidence="2 3">DF109</strain>
    </source>
</reference>
<dbReference type="Pfam" id="PF13087">
    <property type="entry name" value="AAA_12"/>
    <property type="match status" value="1"/>
</dbReference>
<dbReference type="SMART" id="SM00382">
    <property type="entry name" value="AAA"/>
    <property type="match status" value="1"/>
</dbReference>
<evidence type="ECO:0000313" key="3">
    <source>
        <dbReference type="Proteomes" id="UP000681315"/>
    </source>
</evidence>
<feature type="domain" description="S1 motif" evidence="1">
    <location>
        <begin position="92"/>
        <end position="163"/>
    </location>
</feature>
<dbReference type="PANTHER" id="PTHR10887">
    <property type="entry name" value="DNA2/NAM7 HELICASE FAMILY"/>
    <property type="match status" value="1"/>
</dbReference>
<gene>
    <name evidence="2" type="ORF">J4051_00965</name>
</gene>
<dbReference type="InterPro" id="IPR003593">
    <property type="entry name" value="AAA+_ATPase"/>
</dbReference>